<sequence>MLRVQLDDGVNDTTSESNFDIEILAERLHYVLSWVEQNPDIRELPLGLCGEGRHAGAALIVGAKEPKKIRAIVARAGRPDLAESYLSSIQVPVLLVVGGYDDMLVHLNEKSHRELRCIKEILILAYASHSFTESGAMEEFADIARSWFNRHLANSEEQIETEIPVISFVDPEI</sequence>
<protein>
    <recommendedName>
        <fullName evidence="3">Dienelactone hydrolase domain-containing protein</fullName>
    </recommendedName>
</protein>
<organism evidence="1 2">
    <name type="scientific">Telmatocola sphagniphila</name>
    <dbReference type="NCBI Taxonomy" id="1123043"/>
    <lineage>
        <taxon>Bacteria</taxon>
        <taxon>Pseudomonadati</taxon>
        <taxon>Planctomycetota</taxon>
        <taxon>Planctomycetia</taxon>
        <taxon>Gemmatales</taxon>
        <taxon>Gemmataceae</taxon>
    </lineage>
</organism>
<proteinExistence type="predicted"/>
<reference evidence="1" key="1">
    <citation type="submission" date="2021-05" db="EMBL/GenBank/DDBJ databases">
        <title>Complete genome sequence of the cellulolytic planctomycete Telmatocola sphagniphila SP2T and characterization of the first cellulase from planctomycetes.</title>
        <authorList>
            <person name="Rakitin A.L."/>
            <person name="Beletsky A.V."/>
            <person name="Naumoff D.G."/>
            <person name="Kulichevskaya I.S."/>
            <person name="Mardanov A.V."/>
            <person name="Ravin N.V."/>
            <person name="Dedysh S.N."/>
        </authorList>
    </citation>
    <scope>NUCLEOTIDE SEQUENCE</scope>
    <source>
        <strain evidence="1">SP2T</strain>
    </source>
</reference>
<dbReference type="SUPFAM" id="SSF53474">
    <property type="entry name" value="alpha/beta-Hydrolases"/>
    <property type="match status" value="1"/>
</dbReference>
<accession>A0A8E6EUD3</accession>
<dbReference type="AlphaFoldDB" id="A0A8E6EUD3"/>
<dbReference type="Gene3D" id="3.40.50.1820">
    <property type="entry name" value="alpha/beta hydrolase"/>
    <property type="match status" value="1"/>
</dbReference>
<dbReference type="Proteomes" id="UP000676194">
    <property type="component" value="Chromosome"/>
</dbReference>
<evidence type="ECO:0000313" key="2">
    <source>
        <dbReference type="Proteomes" id="UP000676194"/>
    </source>
</evidence>
<dbReference type="InterPro" id="IPR029058">
    <property type="entry name" value="AB_hydrolase_fold"/>
</dbReference>
<name>A0A8E6EUD3_9BACT</name>
<gene>
    <name evidence="1" type="ORF">KIH39_06585</name>
</gene>
<evidence type="ECO:0000313" key="1">
    <source>
        <dbReference type="EMBL" id="QVL33574.1"/>
    </source>
</evidence>
<dbReference type="RefSeq" id="WP_213498487.1">
    <property type="nucleotide sequence ID" value="NZ_CP074694.1"/>
</dbReference>
<keyword evidence="2" id="KW-1185">Reference proteome</keyword>
<evidence type="ECO:0008006" key="3">
    <source>
        <dbReference type="Google" id="ProtNLM"/>
    </source>
</evidence>
<dbReference type="KEGG" id="tsph:KIH39_06585"/>
<dbReference type="EMBL" id="CP074694">
    <property type="protein sequence ID" value="QVL33574.1"/>
    <property type="molecule type" value="Genomic_DNA"/>
</dbReference>